<protein>
    <submittedName>
        <fullName evidence="2">Uncharacterized protein</fullName>
    </submittedName>
</protein>
<accession>A0A4D9D4T2</accession>
<reference evidence="2 3" key="1">
    <citation type="submission" date="2019-01" db="EMBL/GenBank/DDBJ databases">
        <title>Nuclear Genome Assembly of the Microalgal Biofuel strain Nannochloropsis salina CCMP1776.</title>
        <authorList>
            <person name="Hovde B."/>
        </authorList>
    </citation>
    <scope>NUCLEOTIDE SEQUENCE [LARGE SCALE GENOMIC DNA]</scope>
    <source>
        <strain evidence="2 3">CCMP1776</strain>
    </source>
</reference>
<feature type="compositionally biased region" description="Gly residues" evidence="1">
    <location>
        <begin position="243"/>
        <end position="254"/>
    </location>
</feature>
<dbReference type="OrthoDB" id="10384622at2759"/>
<dbReference type="AlphaFoldDB" id="A0A4D9D4T2"/>
<feature type="region of interest" description="Disordered" evidence="1">
    <location>
        <begin position="307"/>
        <end position="355"/>
    </location>
</feature>
<dbReference type="EMBL" id="SDOX01000021">
    <property type="protein sequence ID" value="TFJ83648.1"/>
    <property type="molecule type" value="Genomic_DNA"/>
</dbReference>
<evidence type="ECO:0000313" key="2">
    <source>
        <dbReference type="EMBL" id="TFJ83648.1"/>
    </source>
</evidence>
<evidence type="ECO:0000256" key="1">
    <source>
        <dbReference type="SAM" id="MobiDB-lite"/>
    </source>
</evidence>
<keyword evidence="3" id="KW-1185">Reference proteome</keyword>
<feature type="compositionally biased region" description="Polar residues" evidence="1">
    <location>
        <begin position="307"/>
        <end position="325"/>
    </location>
</feature>
<sequence length="355" mass="36355">MSPISQEEFKQLQDVVMSTSPDSLKPQAALTFLKERELSHPKRRLQLSSTQLSYLLVLASSHESKKSLVLLLAPYVTPENATSMKAIVDQFPPPTDRAEIASILMKNMRGNDAQKGSGPSFFRKDLGLATTNHGSSPLVSGPPGSSNTSGSGSDIFPMPQPHPRKGQYQQQLSHLQQHQQISSGRGSAPVPTVAAMELSSNSEDSSSCSGSGDEGGDEGSSYNGIESRGGSTLNSQEDVDELGGPGGGREGGGCSPSYGASTASTAPSVLSFVTSGAGGGSSAGAGATASVVDSLVVVGSVATTLSSYDSTGSLSTIESSASTEVSQRRPFQHRSSFLKPVSGPPGGGGSNGDET</sequence>
<feature type="compositionally biased region" description="Low complexity" evidence="1">
    <location>
        <begin position="134"/>
        <end position="153"/>
    </location>
</feature>
<comment type="caution">
    <text evidence="2">The sequence shown here is derived from an EMBL/GenBank/DDBJ whole genome shotgun (WGS) entry which is preliminary data.</text>
</comment>
<dbReference type="Proteomes" id="UP000355283">
    <property type="component" value="Unassembled WGS sequence"/>
</dbReference>
<name>A0A4D9D4T2_9STRA</name>
<feature type="region of interest" description="Disordered" evidence="1">
    <location>
        <begin position="110"/>
        <end position="263"/>
    </location>
</feature>
<gene>
    <name evidence="2" type="ORF">NSK_004752</name>
</gene>
<feature type="compositionally biased region" description="Low complexity" evidence="1">
    <location>
        <begin position="199"/>
        <end position="211"/>
    </location>
</feature>
<feature type="compositionally biased region" description="Low complexity" evidence="1">
    <location>
        <begin position="167"/>
        <end position="180"/>
    </location>
</feature>
<proteinExistence type="predicted"/>
<organism evidence="2 3">
    <name type="scientific">Nannochloropsis salina CCMP1776</name>
    <dbReference type="NCBI Taxonomy" id="1027361"/>
    <lineage>
        <taxon>Eukaryota</taxon>
        <taxon>Sar</taxon>
        <taxon>Stramenopiles</taxon>
        <taxon>Ochrophyta</taxon>
        <taxon>Eustigmatophyceae</taxon>
        <taxon>Eustigmatales</taxon>
        <taxon>Monodopsidaceae</taxon>
        <taxon>Microchloropsis</taxon>
        <taxon>Microchloropsis salina</taxon>
    </lineage>
</organism>
<feature type="compositionally biased region" description="Gly residues" evidence="1">
    <location>
        <begin position="344"/>
        <end position="355"/>
    </location>
</feature>
<evidence type="ECO:0000313" key="3">
    <source>
        <dbReference type="Proteomes" id="UP000355283"/>
    </source>
</evidence>